<evidence type="ECO:0000256" key="4">
    <source>
        <dbReference type="ARBA" id="ARBA00022553"/>
    </source>
</evidence>
<feature type="domain" description="Histidine kinase" evidence="12">
    <location>
        <begin position="505"/>
        <end position="608"/>
    </location>
</feature>
<feature type="compositionally biased region" description="Basic and acidic residues" evidence="10">
    <location>
        <begin position="955"/>
        <end position="965"/>
    </location>
</feature>
<evidence type="ECO:0000259" key="13">
    <source>
        <dbReference type="PROSITE" id="PS50885"/>
    </source>
</evidence>
<comment type="catalytic activity">
    <reaction evidence="1">
        <text>ATP + protein L-histidine = ADP + protein N-phospho-L-histidine.</text>
        <dbReference type="EC" id="2.7.13.3"/>
    </reaction>
</comment>
<feature type="region of interest" description="Disordered" evidence="10">
    <location>
        <begin position="1000"/>
        <end position="1019"/>
    </location>
</feature>
<name>A0ABW4SLG6_9ACTN</name>
<dbReference type="PANTHER" id="PTHR45436:SF5">
    <property type="entry name" value="SENSOR HISTIDINE KINASE TRCS"/>
    <property type="match status" value="1"/>
</dbReference>
<evidence type="ECO:0000256" key="7">
    <source>
        <dbReference type="ARBA" id="ARBA00022777"/>
    </source>
</evidence>
<proteinExistence type="predicted"/>
<dbReference type="InterPro" id="IPR003594">
    <property type="entry name" value="HATPase_dom"/>
</dbReference>
<dbReference type="InterPro" id="IPR036890">
    <property type="entry name" value="HATPase_C_sf"/>
</dbReference>
<evidence type="ECO:0000256" key="2">
    <source>
        <dbReference type="ARBA" id="ARBA00004370"/>
    </source>
</evidence>
<evidence type="ECO:0000259" key="14">
    <source>
        <dbReference type="PROSITE" id="PS50906"/>
    </source>
</evidence>
<keyword evidence="7" id="KW-0418">Kinase</keyword>
<keyword evidence="6" id="KW-0812">Transmembrane</keyword>
<keyword evidence="8" id="KW-1133">Transmembrane helix</keyword>
<dbReference type="InterPro" id="IPR010910">
    <property type="entry name" value="Nitrate/nitrite_sensing_bac"/>
</dbReference>
<protein>
    <recommendedName>
        <fullName evidence="3">histidine kinase</fullName>
        <ecNumber evidence="3">2.7.13.3</ecNumber>
    </recommendedName>
</protein>
<dbReference type="Pfam" id="PF00672">
    <property type="entry name" value="HAMP"/>
    <property type="match status" value="1"/>
</dbReference>
<dbReference type="SUPFAM" id="SSF55874">
    <property type="entry name" value="ATPase domain of HSP90 chaperone/DNA topoisomerase II/histidine kinase"/>
    <property type="match status" value="1"/>
</dbReference>
<dbReference type="CDD" id="cd06225">
    <property type="entry name" value="HAMP"/>
    <property type="match status" value="1"/>
</dbReference>
<feature type="compositionally biased region" description="Low complexity" evidence="10">
    <location>
        <begin position="691"/>
        <end position="705"/>
    </location>
</feature>
<keyword evidence="16" id="KW-1185">Reference proteome</keyword>
<dbReference type="Gene3D" id="6.10.340.10">
    <property type="match status" value="1"/>
</dbReference>
<feature type="region of interest" description="Disordered" evidence="10">
    <location>
        <begin position="684"/>
        <end position="824"/>
    </location>
</feature>
<dbReference type="PROSITE" id="PS50906">
    <property type="entry name" value="NIT"/>
    <property type="match status" value="1"/>
</dbReference>
<feature type="signal peptide" evidence="11">
    <location>
        <begin position="1"/>
        <end position="19"/>
    </location>
</feature>
<feature type="compositionally biased region" description="Basic and acidic residues" evidence="10">
    <location>
        <begin position="1006"/>
        <end position="1019"/>
    </location>
</feature>
<feature type="domain" description="NIT" evidence="14">
    <location>
        <begin position="42"/>
        <end position="288"/>
    </location>
</feature>
<evidence type="ECO:0000259" key="12">
    <source>
        <dbReference type="PROSITE" id="PS50109"/>
    </source>
</evidence>
<dbReference type="Gene3D" id="3.30.565.10">
    <property type="entry name" value="Histidine kinase-like ATPase, C-terminal domain"/>
    <property type="match status" value="1"/>
</dbReference>
<keyword evidence="9" id="KW-0902">Two-component regulatory system</keyword>
<evidence type="ECO:0000256" key="5">
    <source>
        <dbReference type="ARBA" id="ARBA00022679"/>
    </source>
</evidence>
<dbReference type="RefSeq" id="WP_379568711.1">
    <property type="nucleotide sequence ID" value="NZ_JBHUFV010000003.1"/>
</dbReference>
<evidence type="ECO:0000256" key="1">
    <source>
        <dbReference type="ARBA" id="ARBA00000085"/>
    </source>
</evidence>
<feature type="region of interest" description="Disordered" evidence="10">
    <location>
        <begin position="955"/>
        <end position="979"/>
    </location>
</feature>
<dbReference type="InterPro" id="IPR013587">
    <property type="entry name" value="Nitrate/nitrite_sensing"/>
</dbReference>
<comment type="subcellular location">
    <subcellularLocation>
        <location evidence="2">Membrane</location>
    </subcellularLocation>
</comment>
<dbReference type="Pfam" id="PF02518">
    <property type="entry name" value="HATPase_c"/>
    <property type="match status" value="1"/>
</dbReference>
<accession>A0ABW4SLG6</accession>
<dbReference type="InterPro" id="IPR005467">
    <property type="entry name" value="His_kinase_dom"/>
</dbReference>
<gene>
    <name evidence="15" type="ORF">ACFSKW_02710</name>
</gene>
<feature type="chain" id="PRO_5047148171" description="histidine kinase" evidence="11">
    <location>
        <begin position="20"/>
        <end position="1047"/>
    </location>
</feature>
<evidence type="ECO:0000256" key="8">
    <source>
        <dbReference type="ARBA" id="ARBA00022989"/>
    </source>
</evidence>
<dbReference type="Proteomes" id="UP001597368">
    <property type="component" value="Unassembled WGS sequence"/>
</dbReference>
<dbReference type="EC" id="2.7.13.3" evidence="3"/>
<evidence type="ECO:0000256" key="3">
    <source>
        <dbReference type="ARBA" id="ARBA00012438"/>
    </source>
</evidence>
<evidence type="ECO:0000256" key="11">
    <source>
        <dbReference type="SAM" id="SignalP"/>
    </source>
</evidence>
<dbReference type="SMART" id="SM00387">
    <property type="entry name" value="HATPase_c"/>
    <property type="match status" value="1"/>
</dbReference>
<evidence type="ECO:0000313" key="15">
    <source>
        <dbReference type="EMBL" id="MFD1930380.1"/>
    </source>
</evidence>
<feature type="compositionally biased region" description="Polar residues" evidence="10">
    <location>
        <begin position="786"/>
        <end position="824"/>
    </location>
</feature>
<keyword evidence="8" id="KW-0472">Membrane</keyword>
<dbReference type="PROSITE" id="PS50109">
    <property type="entry name" value="HIS_KIN"/>
    <property type="match status" value="1"/>
</dbReference>
<dbReference type="InterPro" id="IPR050428">
    <property type="entry name" value="TCS_sensor_his_kinase"/>
</dbReference>
<feature type="region of interest" description="Disordered" evidence="10">
    <location>
        <begin position="1026"/>
        <end position="1047"/>
    </location>
</feature>
<dbReference type="SMART" id="SM00304">
    <property type="entry name" value="HAMP"/>
    <property type="match status" value="1"/>
</dbReference>
<evidence type="ECO:0000256" key="6">
    <source>
        <dbReference type="ARBA" id="ARBA00022692"/>
    </source>
</evidence>
<keyword evidence="4" id="KW-0597">Phosphoprotein</keyword>
<evidence type="ECO:0000313" key="16">
    <source>
        <dbReference type="Proteomes" id="UP001597368"/>
    </source>
</evidence>
<dbReference type="PANTHER" id="PTHR45436">
    <property type="entry name" value="SENSOR HISTIDINE KINASE YKOH"/>
    <property type="match status" value="1"/>
</dbReference>
<sequence>MRTKVAALLVSLTALWAFAAWTTIREGVDLLRATTLDGGVAVPGGSLVTELQRERRLSLIRLGSGGPADPRALRDQRARTDAAASAFIEQAGASSVALAASDTLDLRLERVFARLEGLRQSRAALDAGALDRERAAAAYTGVIDTIYQAYDSLAFLDDERTATGARALLEMSRAVELISQEDALVTGALATGGLSVAERGRFAQLVGAQRFARAGAAVELTDADRRDYDDLVAGPAYSRLHDLEDRLTQGAAPAGAEQWRAAVEPVLGALDATVRKAAAGLIERAAPVAVGIIVSLVLVGGLGLIAVVTSIVLSVTTTRTALTQLKKLREAAHELSERRLPRVVERIGRGEEVDLAVDAPPLTFGDDEIGEVGRAFNSVQETAIRVAVEQAELRRSIRDILLSLARRTQGLVQRQLTVLDVMERREQEPEELRDLFRLDHLATRMRRNAENLIVLSGSSPGRTWRRSVPMLDVVRGALAEVEDYTRVQLRPLGEATLAGRAVGDVVHLLAELIENAVSFSPPYAMVQVSGQMGVNGYVVEIEDRGLGMTPEDLEAANRRIAEPQEFSGTARLGLYVVAKLAERHGIRVRLRPSQYGGTTVVALVPLELIGLEPEPDDLRLAEDTRFPTLADLTRAELGEGQVGEGQVEEGRQARGTGLAFGIPAPRSALNGPPGGTATVLRAAPVTGQPVARGSRPPLPARPARNAPEDVPGDVPATPAPADVSATHTPADMTATHRPADMLGRNAARPEPPEDGPSPVVSPLDTTVLASGVTGAARAHPDGQPLSAESLTPESLTPESLTPESLTPESLTPESLTPESLTPESLTPESLIALPLAAASPVAGPFSAESFSAASLISEPLTAEAILTQEAYLAQAQEALLSPEPITGQDRLTQKTQAVREDPAALVSPVALEGPAVSGGRAALVGPVALEGPAAREVRVAEEGSAAQEVRAVEEGSAARESRTAHESMTAQEIGGEQERPACTPSGLPFRVPQTHLAPELMTEEATTPHEQEHDERSPEEIRAIMGSFQSGTRLGRTQAAKLTEGEA</sequence>
<comment type="caution">
    <text evidence="15">The sequence shown here is derived from an EMBL/GenBank/DDBJ whole genome shotgun (WGS) entry which is preliminary data.</text>
</comment>
<evidence type="ECO:0000256" key="10">
    <source>
        <dbReference type="SAM" id="MobiDB-lite"/>
    </source>
</evidence>
<dbReference type="PROSITE" id="PS50885">
    <property type="entry name" value="HAMP"/>
    <property type="match status" value="1"/>
</dbReference>
<organism evidence="15 16">
    <name type="scientific">Nonomuraea mangrovi</name>
    <dbReference type="NCBI Taxonomy" id="2316207"/>
    <lineage>
        <taxon>Bacteria</taxon>
        <taxon>Bacillati</taxon>
        <taxon>Actinomycetota</taxon>
        <taxon>Actinomycetes</taxon>
        <taxon>Streptosporangiales</taxon>
        <taxon>Streptosporangiaceae</taxon>
        <taxon>Nonomuraea</taxon>
    </lineage>
</organism>
<dbReference type="InterPro" id="IPR003660">
    <property type="entry name" value="HAMP_dom"/>
</dbReference>
<evidence type="ECO:0000256" key="9">
    <source>
        <dbReference type="ARBA" id="ARBA00023012"/>
    </source>
</evidence>
<dbReference type="Pfam" id="PF08376">
    <property type="entry name" value="NIT"/>
    <property type="match status" value="1"/>
</dbReference>
<dbReference type="EMBL" id="JBHUFV010000003">
    <property type="protein sequence ID" value="MFD1930380.1"/>
    <property type="molecule type" value="Genomic_DNA"/>
</dbReference>
<feature type="domain" description="HAMP" evidence="13">
    <location>
        <begin position="319"/>
        <end position="388"/>
    </location>
</feature>
<reference evidence="16" key="1">
    <citation type="journal article" date="2019" name="Int. J. Syst. Evol. Microbiol.">
        <title>The Global Catalogue of Microorganisms (GCM) 10K type strain sequencing project: providing services to taxonomists for standard genome sequencing and annotation.</title>
        <authorList>
            <consortium name="The Broad Institute Genomics Platform"/>
            <consortium name="The Broad Institute Genome Sequencing Center for Infectious Disease"/>
            <person name="Wu L."/>
            <person name="Ma J."/>
        </authorList>
    </citation>
    <scope>NUCLEOTIDE SEQUENCE [LARGE SCALE GENOMIC DNA]</scope>
    <source>
        <strain evidence="16">ICMP 6774ER</strain>
    </source>
</reference>
<keyword evidence="11" id="KW-0732">Signal</keyword>
<keyword evidence="5" id="KW-0808">Transferase</keyword>